<organism evidence="2">
    <name type="scientific">hot springs metagenome</name>
    <dbReference type="NCBI Taxonomy" id="433727"/>
    <lineage>
        <taxon>unclassified sequences</taxon>
        <taxon>metagenomes</taxon>
        <taxon>ecological metagenomes</taxon>
    </lineage>
</organism>
<dbReference type="SUPFAM" id="SSF48695">
    <property type="entry name" value="Multiheme cytochromes"/>
    <property type="match status" value="1"/>
</dbReference>
<evidence type="ECO:0000259" key="1">
    <source>
        <dbReference type="Pfam" id="PF13435"/>
    </source>
</evidence>
<dbReference type="InterPro" id="IPR036280">
    <property type="entry name" value="Multihaem_cyt_sf"/>
</dbReference>
<comment type="caution">
    <text evidence="2">The sequence shown here is derived from an EMBL/GenBank/DDBJ whole genome shotgun (WGS) entry which is preliminary data.</text>
</comment>
<sequence>MERLPMKLCLIVFSLILVLPLTVNAKDKKHIKTAEDQECYECHGTQMQVWQDGKHGLMNVKCVVCHGSTDKNFVSKPDIYKCRGCHGDKVSDVEKKLPLKLRDCFLCHDHHSVTPKFHTKGGK</sequence>
<dbReference type="EMBL" id="BLAB01000001">
    <property type="protein sequence ID" value="GER92487.1"/>
    <property type="molecule type" value="Genomic_DNA"/>
</dbReference>
<dbReference type="Gene3D" id="1.10.287.3080">
    <property type="match status" value="1"/>
</dbReference>
<dbReference type="Pfam" id="PF13435">
    <property type="entry name" value="Cytochrome_C554"/>
    <property type="match status" value="1"/>
</dbReference>
<accession>A0A5J4L148</accession>
<name>A0A5J4L148_9ZZZZ</name>
<evidence type="ECO:0000313" key="2">
    <source>
        <dbReference type="EMBL" id="GER92487.1"/>
    </source>
</evidence>
<dbReference type="AlphaFoldDB" id="A0A5J4L148"/>
<protein>
    <recommendedName>
        <fullName evidence="1">Cytochrome c-552/4 domain-containing protein</fullName>
    </recommendedName>
</protein>
<gene>
    <name evidence="2" type="ORF">A45J_0203</name>
</gene>
<proteinExistence type="predicted"/>
<dbReference type="InterPro" id="IPR023155">
    <property type="entry name" value="Cyt_c-552/4"/>
</dbReference>
<feature type="domain" description="Cytochrome c-552/4" evidence="1">
    <location>
        <begin position="28"/>
        <end position="67"/>
    </location>
</feature>
<reference evidence="2" key="1">
    <citation type="submission" date="2019-10" db="EMBL/GenBank/DDBJ databases">
        <title>Metagenomic sequencing of thiosulfate-disproportionating enrichment culture.</title>
        <authorList>
            <person name="Umezawa K."/>
            <person name="Kojima H."/>
            <person name="Fukui M."/>
        </authorList>
    </citation>
    <scope>NUCLEOTIDE SEQUENCE</scope>
    <source>
        <strain evidence="2">45J</strain>
    </source>
</reference>